<keyword evidence="5" id="KW-0560">Oxidoreductase</keyword>
<dbReference type="EMBL" id="CAJVPZ010003469">
    <property type="protein sequence ID" value="CAG8530683.1"/>
    <property type="molecule type" value="Genomic_DNA"/>
</dbReference>
<name>A0A9N9AHQ8_9GLOM</name>
<dbReference type="InterPro" id="IPR002401">
    <property type="entry name" value="Cyt_P450_E_grp-I"/>
</dbReference>
<reference evidence="8" key="1">
    <citation type="submission" date="2021-06" db="EMBL/GenBank/DDBJ databases">
        <authorList>
            <person name="Kallberg Y."/>
            <person name="Tangrot J."/>
            <person name="Rosling A."/>
        </authorList>
    </citation>
    <scope>NUCLEOTIDE SEQUENCE</scope>
    <source>
        <strain evidence="8">IN212</strain>
    </source>
</reference>
<protein>
    <submittedName>
        <fullName evidence="8">4485_t:CDS:1</fullName>
    </submittedName>
</protein>
<evidence type="ECO:0000256" key="4">
    <source>
        <dbReference type="ARBA" id="ARBA00022723"/>
    </source>
</evidence>
<evidence type="ECO:0000256" key="2">
    <source>
        <dbReference type="ARBA" id="ARBA00010617"/>
    </source>
</evidence>
<dbReference type="GO" id="GO:0016705">
    <property type="term" value="F:oxidoreductase activity, acting on paired donors, with incorporation or reduction of molecular oxygen"/>
    <property type="evidence" value="ECO:0007669"/>
    <property type="project" value="InterPro"/>
</dbReference>
<dbReference type="PANTHER" id="PTHR24292">
    <property type="entry name" value="CYTOCHROME P450"/>
    <property type="match status" value="1"/>
</dbReference>
<dbReference type="GO" id="GO:0020037">
    <property type="term" value="F:heme binding"/>
    <property type="evidence" value="ECO:0007669"/>
    <property type="project" value="InterPro"/>
</dbReference>
<feature type="non-terminal residue" evidence="8">
    <location>
        <position position="1"/>
    </location>
</feature>
<dbReference type="Proteomes" id="UP000789396">
    <property type="component" value="Unassembled WGS sequence"/>
</dbReference>
<evidence type="ECO:0000313" key="9">
    <source>
        <dbReference type="Proteomes" id="UP000789396"/>
    </source>
</evidence>
<keyword evidence="7" id="KW-0503">Monooxygenase</keyword>
<dbReference type="AlphaFoldDB" id="A0A9N9AHQ8"/>
<keyword evidence="6" id="KW-0408">Iron</keyword>
<keyword evidence="9" id="KW-1185">Reference proteome</keyword>
<comment type="caution">
    <text evidence="8">The sequence shown here is derived from an EMBL/GenBank/DDBJ whole genome shotgun (WGS) entry which is preliminary data.</text>
</comment>
<dbReference type="InterPro" id="IPR036396">
    <property type="entry name" value="Cyt_P450_sf"/>
</dbReference>
<dbReference type="GO" id="GO:0005506">
    <property type="term" value="F:iron ion binding"/>
    <property type="evidence" value="ECO:0007669"/>
    <property type="project" value="InterPro"/>
</dbReference>
<dbReference type="Gene3D" id="1.10.630.10">
    <property type="entry name" value="Cytochrome P450"/>
    <property type="match status" value="1"/>
</dbReference>
<accession>A0A9N9AHQ8</accession>
<organism evidence="8 9">
    <name type="scientific">Racocetra fulgida</name>
    <dbReference type="NCBI Taxonomy" id="60492"/>
    <lineage>
        <taxon>Eukaryota</taxon>
        <taxon>Fungi</taxon>
        <taxon>Fungi incertae sedis</taxon>
        <taxon>Mucoromycota</taxon>
        <taxon>Glomeromycotina</taxon>
        <taxon>Glomeromycetes</taxon>
        <taxon>Diversisporales</taxon>
        <taxon>Gigasporaceae</taxon>
        <taxon>Racocetra</taxon>
    </lineage>
</organism>
<dbReference type="PRINTS" id="PR00385">
    <property type="entry name" value="P450"/>
</dbReference>
<evidence type="ECO:0000256" key="6">
    <source>
        <dbReference type="ARBA" id="ARBA00023004"/>
    </source>
</evidence>
<dbReference type="OrthoDB" id="1470350at2759"/>
<comment type="similarity">
    <text evidence="2">Belongs to the cytochrome P450 family.</text>
</comment>
<dbReference type="Pfam" id="PF00067">
    <property type="entry name" value="p450"/>
    <property type="match status" value="1"/>
</dbReference>
<evidence type="ECO:0000256" key="1">
    <source>
        <dbReference type="ARBA" id="ARBA00001971"/>
    </source>
</evidence>
<gene>
    <name evidence="8" type="ORF">RFULGI_LOCUS3776</name>
</gene>
<dbReference type="InterPro" id="IPR050476">
    <property type="entry name" value="Insect_CytP450_Detox"/>
</dbReference>
<dbReference type="InterPro" id="IPR001128">
    <property type="entry name" value="Cyt_P450"/>
</dbReference>
<dbReference type="SUPFAM" id="SSF48264">
    <property type="entry name" value="Cytochrome P450"/>
    <property type="match status" value="1"/>
</dbReference>
<dbReference type="PANTHER" id="PTHR24292:SF54">
    <property type="entry name" value="CYP9F3-RELATED"/>
    <property type="match status" value="1"/>
</dbReference>
<proteinExistence type="inferred from homology"/>
<evidence type="ECO:0000313" key="8">
    <source>
        <dbReference type="EMBL" id="CAG8530683.1"/>
    </source>
</evidence>
<keyword evidence="3" id="KW-0349">Heme</keyword>
<sequence length="344" mass="39583">MLARNAEVDENLIHLAKQYGGVFRLHKLFNEPQIVITDPKLVQSILNSYDYQGFNARSLSYDPFGSGLVRAQGSNHRRQRKLMNPLFTFTKIKEMTPTFVQGGQQLKDYCLEKIGDKEEERIPIALLVRKITLDIIGFNYNFNSFTSGSELAYAYNIIGTYNTSPLYNALIDFFPFIRKLPFSFNVRYNNSLKTIKTISEKLVIEHKKNPIRGKDLLSLLIEANETAPDNEKLTHDELISQIKTLLTAGHETTSISVSWALYFLAKYPKYQDKLRDELINAFPDRDHQPTFDEIEQLKYLDCVFKETLRVVPPGNFNVIEGFVFKKKAIGMSRPIPGIDLWVLK</sequence>
<dbReference type="GO" id="GO:0004497">
    <property type="term" value="F:monooxygenase activity"/>
    <property type="evidence" value="ECO:0007669"/>
    <property type="project" value="UniProtKB-KW"/>
</dbReference>
<evidence type="ECO:0000256" key="3">
    <source>
        <dbReference type="ARBA" id="ARBA00022617"/>
    </source>
</evidence>
<comment type="cofactor">
    <cofactor evidence="1">
        <name>heme</name>
        <dbReference type="ChEBI" id="CHEBI:30413"/>
    </cofactor>
</comment>
<evidence type="ECO:0000256" key="5">
    <source>
        <dbReference type="ARBA" id="ARBA00023002"/>
    </source>
</evidence>
<dbReference type="PRINTS" id="PR00463">
    <property type="entry name" value="EP450I"/>
</dbReference>
<evidence type="ECO:0000256" key="7">
    <source>
        <dbReference type="ARBA" id="ARBA00023033"/>
    </source>
</evidence>
<keyword evidence="4" id="KW-0479">Metal-binding</keyword>